<dbReference type="GO" id="GO:0020037">
    <property type="term" value="F:heme binding"/>
    <property type="evidence" value="ECO:0007669"/>
    <property type="project" value="InterPro"/>
</dbReference>
<dbReference type="PRINTS" id="PR00385">
    <property type="entry name" value="P450"/>
</dbReference>
<evidence type="ECO:0000313" key="4">
    <source>
        <dbReference type="EMBL" id="CAB3235869.1"/>
    </source>
</evidence>
<organism evidence="4">
    <name type="scientific">Phallusia mammillata</name>
    <dbReference type="NCBI Taxonomy" id="59560"/>
    <lineage>
        <taxon>Eukaryota</taxon>
        <taxon>Metazoa</taxon>
        <taxon>Chordata</taxon>
        <taxon>Tunicata</taxon>
        <taxon>Ascidiacea</taxon>
        <taxon>Phlebobranchia</taxon>
        <taxon>Ascidiidae</taxon>
        <taxon>Phallusia</taxon>
    </lineage>
</organism>
<gene>
    <name evidence="4" type="primary">Cyp4f14-001</name>
</gene>
<dbReference type="GO" id="GO:0005506">
    <property type="term" value="F:iron ion binding"/>
    <property type="evidence" value="ECO:0007669"/>
    <property type="project" value="InterPro"/>
</dbReference>
<feature type="binding site" description="axial binding residue" evidence="2">
    <location>
        <position position="480"/>
    </location>
    <ligand>
        <name>heme</name>
        <dbReference type="ChEBI" id="CHEBI:30413"/>
    </ligand>
    <ligandPart>
        <name>Fe</name>
        <dbReference type="ChEBI" id="CHEBI:18248"/>
    </ligandPart>
</feature>
<evidence type="ECO:0000256" key="2">
    <source>
        <dbReference type="PIRSR" id="PIRSR602401-1"/>
    </source>
</evidence>
<evidence type="ECO:0000256" key="3">
    <source>
        <dbReference type="RuleBase" id="RU000461"/>
    </source>
</evidence>
<keyword evidence="3" id="KW-0503">Monooxygenase</keyword>
<dbReference type="PRINTS" id="PR00463">
    <property type="entry name" value="EP450I"/>
</dbReference>
<comment type="cofactor">
    <cofactor evidence="2">
        <name>heme</name>
        <dbReference type="ChEBI" id="CHEBI:30413"/>
    </cofactor>
</comment>
<name>A0A6F9DB81_9ASCI</name>
<keyword evidence="3" id="KW-0560">Oxidoreductase</keyword>
<sequence>MFADLPTLFLNSGTGYIFSSLLGDTVFILACVYIFQHWIRPLYLAYRESADLSRRGWSPPRHPFWGHLQFLTPDEKGLKCRLDWVRKCGDMLVTWVGPVKVFVEPHRPTTIGTILLSSAPKDEFIYGFLRPWIGDGLLTSSGDKWKRHRKLLTPAFHFEVLKSYMKVYNHCASIMIGKWEARKENAMIEVSSDVAQMTLDVMLQCAMSAETNCQLDSENRYVQAVTDLAKIIVDRVNSLLLQIDWVFWLSPPGRRFKRALDYVHSEAERLIKERRIVLSHLTPEDQKPFDLEYSDIGIKKKGRLDFIDILLRSKDDEGKGLNDSEIRDEVDTFLFEGHDTTSSAISWILYNLARHPRYQQRCREEILNVMGDNEEMEWGDINKLLYLTMCIKESLRLHTPVQVIARSPEEKMTFANKGSPGGQMDVYPNTTVMVNLWAIHRNQEVWKNPEQYDPDRFLPENVAKMHPTAFVAFSAGPRNCIGKTFAMNELKVTLSLILRKFELFVDEETPKPRMNPRLILRSENGIHIKLRKLKKND</sequence>
<dbReference type="InterPro" id="IPR002401">
    <property type="entry name" value="Cyt_P450_E_grp-I"/>
</dbReference>
<reference evidence="4" key="1">
    <citation type="submission" date="2020-04" db="EMBL/GenBank/DDBJ databases">
        <authorList>
            <person name="Neveu A P."/>
        </authorList>
    </citation>
    <scope>NUCLEOTIDE SEQUENCE</scope>
    <source>
        <tissue evidence="4">Whole embryo</tissue>
    </source>
</reference>
<dbReference type="Gene3D" id="1.10.630.10">
    <property type="entry name" value="Cytochrome P450"/>
    <property type="match status" value="1"/>
</dbReference>
<dbReference type="InterPro" id="IPR036396">
    <property type="entry name" value="Cyt_P450_sf"/>
</dbReference>
<dbReference type="InterPro" id="IPR001128">
    <property type="entry name" value="Cyt_P450"/>
</dbReference>
<keyword evidence="2 3" id="KW-0408">Iron</keyword>
<dbReference type="EMBL" id="LR784331">
    <property type="protein sequence ID" value="CAB3235869.1"/>
    <property type="molecule type" value="mRNA"/>
</dbReference>
<protein>
    <submittedName>
        <fullName evidence="4">Leukotriene-B4 omega-hydroxylase 3-like</fullName>
    </submittedName>
</protein>
<proteinExistence type="evidence at transcript level"/>
<dbReference type="AlphaFoldDB" id="A0A6F9DB81"/>
<dbReference type="CDD" id="cd20659">
    <property type="entry name" value="CYP4B_4F-like"/>
    <property type="match status" value="1"/>
</dbReference>
<dbReference type="SUPFAM" id="SSF48264">
    <property type="entry name" value="Cytochrome P450"/>
    <property type="match status" value="1"/>
</dbReference>
<evidence type="ECO:0000256" key="1">
    <source>
        <dbReference type="ARBA" id="ARBA00010617"/>
    </source>
</evidence>
<dbReference type="PROSITE" id="PS00086">
    <property type="entry name" value="CYTOCHROME_P450"/>
    <property type="match status" value="1"/>
</dbReference>
<keyword evidence="2 3" id="KW-0479">Metal-binding</keyword>
<dbReference type="GO" id="GO:0004497">
    <property type="term" value="F:monooxygenase activity"/>
    <property type="evidence" value="ECO:0007669"/>
    <property type="project" value="UniProtKB-KW"/>
</dbReference>
<dbReference type="GO" id="GO:0016705">
    <property type="term" value="F:oxidoreductase activity, acting on paired donors, with incorporation or reduction of molecular oxygen"/>
    <property type="evidence" value="ECO:0007669"/>
    <property type="project" value="InterPro"/>
</dbReference>
<dbReference type="Pfam" id="PF00067">
    <property type="entry name" value="p450"/>
    <property type="match status" value="1"/>
</dbReference>
<comment type="similarity">
    <text evidence="1 3">Belongs to the cytochrome P450 family.</text>
</comment>
<accession>A0A6F9DB81</accession>
<dbReference type="PANTHER" id="PTHR24291">
    <property type="entry name" value="CYTOCHROME P450 FAMILY 4"/>
    <property type="match status" value="1"/>
</dbReference>
<dbReference type="InterPro" id="IPR017972">
    <property type="entry name" value="Cyt_P450_CS"/>
</dbReference>
<dbReference type="PANTHER" id="PTHR24291:SF201">
    <property type="entry name" value="CYTOCHROME P450, FAMILY 4, SUBFAMILY B, POLYPEPTIDE 7"/>
    <property type="match status" value="1"/>
</dbReference>
<dbReference type="InterPro" id="IPR050196">
    <property type="entry name" value="Cytochrome_P450_Monoox"/>
</dbReference>
<keyword evidence="2 3" id="KW-0349">Heme</keyword>